<evidence type="ECO:0000256" key="5">
    <source>
        <dbReference type="RuleBase" id="RU003887"/>
    </source>
</evidence>
<gene>
    <name evidence="7" type="ORF">TCEL_00935</name>
</gene>
<evidence type="ECO:0000256" key="3">
    <source>
        <dbReference type="ARBA" id="ARBA00023235"/>
    </source>
</evidence>
<protein>
    <recommendedName>
        <fullName evidence="5">Pseudouridine synthase</fullName>
        <ecNumber evidence="5">5.4.99.-</ecNumber>
    </recommendedName>
</protein>
<reference evidence="7" key="1">
    <citation type="submission" date="2013-03" db="EMBL/GenBank/DDBJ databases">
        <title>Draft genome sequence of the hydrogen-ethanol-producing anaerobic alkalithermophilic Caloramator celere.</title>
        <authorList>
            <person name="Ciranna A."/>
            <person name="Larjo A."/>
            <person name="Kivisto A."/>
            <person name="Santala V."/>
            <person name="Roos C."/>
            <person name="Karp M."/>
        </authorList>
    </citation>
    <scope>NUCLEOTIDE SEQUENCE [LARGE SCALE GENOMIC DNA]</scope>
    <source>
        <strain evidence="7">DSM 8682</strain>
    </source>
</reference>
<dbReference type="Pfam" id="PF01479">
    <property type="entry name" value="S4"/>
    <property type="match status" value="1"/>
</dbReference>
<dbReference type="InterPro" id="IPR036986">
    <property type="entry name" value="S4_RNA-bd_sf"/>
</dbReference>
<dbReference type="InterPro" id="IPR020103">
    <property type="entry name" value="PsdUridine_synth_cat_dom_sf"/>
</dbReference>
<dbReference type="InterPro" id="IPR006145">
    <property type="entry name" value="PsdUridine_synth_RsuA/RluA"/>
</dbReference>
<dbReference type="FunFam" id="3.10.290.10:FF:000003">
    <property type="entry name" value="Pseudouridine synthase"/>
    <property type="match status" value="1"/>
</dbReference>
<keyword evidence="2 4" id="KW-0694">RNA-binding</keyword>
<dbReference type="OrthoDB" id="9807213at2"/>
<dbReference type="InterPro" id="IPR018496">
    <property type="entry name" value="PsdUridine_synth_RsuA/RluB_CS"/>
</dbReference>
<dbReference type="RefSeq" id="WP_018663395.1">
    <property type="nucleotide sequence ID" value="NZ_HF952018.1"/>
</dbReference>
<dbReference type="Gene3D" id="3.30.70.1560">
    <property type="entry name" value="Alpha-L RNA-binding motif"/>
    <property type="match status" value="1"/>
</dbReference>
<dbReference type="InterPro" id="IPR020094">
    <property type="entry name" value="TruA/RsuA/RluB/E/F_N"/>
</dbReference>
<dbReference type="PANTHER" id="PTHR47683">
    <property type="entry name" value="PSEUDOURIDINE SYNTHASE FAMILY PROTEIN-RELATED"/>
    <property type="match status" value="1"/>
</dbReference>
<dbReference type="GO" id="GO:0003723">
    <property type="term" value="F:RNA binding"/>
    <property type="evidence" value="ECO:0007669"/>
    <property type="project" value="UniProtKB-KW"/>
</dbReference>
<dbReference type="GO" id="GO:0120159">
    <property type="term" value="F:rRNA pseudouridine synthase activity"/>
    <property type="evidence" value="ECO:0007669"/>
    <property type="project" value="UniProtKB-ARBA"/>
</dbReference>
<dbReference type="PROSITE" id="PS50889">
    <property type="entry name" value="S4"/>
    <property type="match status" value="1"/>
</dbReference>
<dbReference type="InterPro" id="IPR042092">
    <property type="entry name" value="PsdUridine_s_RsuA/RluB/E/F_cat"/>
</dbReference>
<dbReference type="EC" id="5.4.99.-" evidence="5"/>
<dbReference type="PROSITE" id="PS01149">
    <property type="entry name" value="PSI_RSU"/>
    <property type="match status" value="1"/>
</dbReference>
<evidence type="ECO:0000256" key="2">
    <source>
        <dbReference type="ARBA" id="ARBA00022884"/>
    </source>
</evidence>
<evidence type="ECO:0000313" key="7">
    <source>
        <dbReference type="EMBL" id="CDF59469.1"/>
    </source>
</evidence>
<feature type="domain" description="RNA-binding S4" evidence="6">
    <location>
        <begin position="4"/>
        <end position="62"/>
    </location>
</feature>
<dbReference type="Proteomes" id="UP000014923">
    <property type="component" value="Unassembled WGS sequence"/>
</dbReference>
<evidence type="ECO:0000313" key="8">
    <source>
        <dbReference type="Proteomes" id="UP000014923"/>
    </source>
</evidence>
<dbReference type="InterPro" id="IPR000748">
    <property type="entry name" value="PsdUridine_synth_RsuA/RluB/E/F"/>
</dbReference>
<dbReference type="eggNOG" id="COG1187">
    <property type="taxonomic scope" value="Bacteria"/>
</dbReference>
<dbReference type="FunFam" id="3.30.70.1560:FF:000001">
    <property type="entry name" value="Pseudouridine synthase"/>
    <property type="match status" value="1"/>
</dbReference>
<comment type="caution">
    <text evidence="7">The sequence shown here is derived from an EMBL/GenBank/DDBJ whole genome shotgun (WGS) entry which is preliminary data.</text>
</comment>
<evidence type="ECO:0000256" key="4">
    <source>
        <dbReference type="PROSITE-ProRule" id="PRU00182"/>
    </source>
</evidence>
<sequence>MAKERLDKVLANMGYGTRKEVKALCKKGLVLVNGDIVKDSSVHVDPENDTIEVDGEVLKYKKYIYVMLNKPQGVISATEDDFDETVVDILPDEFKIFKPSPVGRLDKDTEGLLILTNDGELNHLLLSPRRHVPKKYYAKVKGVVTQEDVEKFKEGVVLDDGYKTMPAELTILKSDEISEIELVIYEGKYHQVKRMFEAVGKKVVYLKRIEMGPLKLDDSLELGECRELTDDEVQLLYNAVKK</sequence>
<accession>R7RTW2</accession>
<keyword evidence="8" id="KW-1185">Reference proteome</keyword>
<dbReference type="GO" id="GO:0000455">
    <property type="term" value="P:enzyme-directed rRNA pseudouridine synthesis"/>
    <property type="evidence" value="ECO:0007669"/>
    <property type="project" value="UniProtKB-ARBA"/>
</dbReference>
<evidence type="ECO:0000256" key="1">
    <source>
        <dbReference type="ARBA" id="ARBA00008348"/>
    </source>
</evidence>
<dbReference type="Gene3D" id="3.10.290.10">
    <property type="entry name" value="RNA-binding S4 domain"/>
    <property type="match status" value="1"/>
</dbReference>
<keyword evidence="7" id="KW-0456">Lyase</keyword>
<keyword evidence="3 5" id="KW-0413">Isomerase</keyword>
<dbReference type="EMBL" id="CAVN010000099">
    <property type="protein sequence ID" value="CDF59469.1"/>
    <property type="molecule type" value="Genomic_DNA"/>
</dbReference>
<dbReference type="GO" id="GO:0016829">
    <property type="term" value="F:lyase activity"/>
    <property type="evidence" value="ECO:0007669"/>
    <property type="project" value="UniProtKB-KW"/>
</dbReference>
<evidence type="ECO:0000259" key="6">
    <source>
        <dbReference type="SMART" id="SM00363"/>
    </source>
</evidence>
<name>R7RTW2_9CLOT</name>
<dbReference type="InterPro" id="IPR002942">
    <property type="entry name" value="S4_RNA-bd"/>
</dbReference>
<dbReference type="CDD" id="cd00165">
    <property type="entry name" value="S4"/>
    <property type="match status" value="1"/>
</dbReference>
<dbReference type="NCBIfam" id="TIGR00093">
    <property type="entry name" value="pseudouridine synthase"/>
    <property type="match status" value="1"/>
</dbReference>
<dbReference type="AlphaFoldDB" id="R7RTW2"/>
<dbReference type="GO" id="GO:0005829">
    <property type="term" value="C:cytosol"/>
    <property type="evidence" value="ECO:0007669"/>
    <property type="project" value="UniProtKB-ARBA"/>
</dbReference>
<proteinExistence type="inferred from homology"/>
<dbReference type="InterPro" id="IPR050343">
    <property type="entry name" value="RsuA_PseudoU_synthase"/>
</dbReference>
<dbReference type="CDD" id="cd02553">
    <property type="entry name" value="PseudoU_synth_RsuA"/>
    <property type="match status" value="1"/>
</dbReference>
<dbReference type="Pfam" id="PF00849">
    <property type="entry name" value="PseudoU_synth_2"/>
    <property type="match status" value="1"/>
</dbReference>
<comment type="similarity">
    <text evidence="1 5">Belongs to the pseudouridine synthase RsuA family.</text>
</comment>
<dbReference type="SUPFAM" id="SSF55120">
    <property type="entry name" value="Pseudouridine synthase"/>
    <property type="match status" value="1"/>
</dbReference>
<organism evidence="7 8">
    <name type="scientific">Thermobrachium celere DSM 8682</name>
    <dbReference type="NCBI Taxonomy" id="941824"/>
    <lineage>
        <taxon>Bacteria</taxon>
        <taxon>Bacillati</taxon>
        <taxon>Bacillota</taxon>
        <taxon>Clostridia</taxon>
        <taxon>Eubacteriales</taxon>
        <taxon>Clostridiaceae</taxon>
        <taxon>Thermobrachium</taxon>
    </lineage>
</organism>
<dbReference type="Gene3D" id="3.30.70.580">
    <property type="entry name" value="Pseudouridine synthase I, catalytic domain, N-terminal subdomain"/>
    <property type="match status" value="1"/>
</dbReference>
<dbReference type="PANTHER" id="PTHR47683:SF4">
    <property type="entry name" value="PSEUDOURIDINE SYNTHASE"/>
    <property type="match status" value="1"/>
</dbReference>
<dbReference type="SMART" id="SM00363">
    <property type="entry name" value="S4"/>
    <property type="match status" value="1"/>
</dbReference>
<dbReference type="HOGENOM" id="CLU_024979_1_2_9"/>
<dbReference type="SUPFAM" id="SSF55174">
    <property type="entry name" value="Alpha-L RNA-binding motif"/>
    <property type="match status" value="1"/>
</dbReference>